<dbReference type="RefSeq" id="WP_073075750.1">
    <property type="nucleotide sequence ID" value="NZ_FQXV01000001.1"/>
</dbReference>
<organism evidence="7 8">
    <name type="scientific">Sporobacter termitidis DSM 10068</name>
    <dbReference type="NCBI Taxonomy" id="1123282"/>
    <lineage>
        <taxon>Bacteria</taxon>
        <taxon>Bacillati</taxon>
        <taxon>Bacillota</taxon>
        <taxon>Clostridia</taxon>
        <taxon>Eubacteriales</taxon>
        <taxon>Oscillospiraceae</taxon>
        <taxon>Sporobacter</taxon>
    </lineage>
</organism>
<keyword evidence="5 6" id="KW-0676">Redox-active center</keyword>
<evidence type="ECO:0000256" key="6">
    <source>
        <dbReference type="HAMAP-Rule" id="MF_00117"/>
    </source>
</evidence>
<dbReference type="CDD" id="cd00498">
    <property type="entry name" value="Hsp33"/>
    <property type="match status" value="1"/>
</dbReference>
<dbReference type="AlphaFoldDB" id="A0A1M5TNK7"/>
<keyword evidence="4 6" id="KW-0143">Chaperone</keyword>
<comment type="subcellular location">
    <subcellularLocation>
        <location evidence="6">Cytoplasm</location>
    </subcellularLocation>
</comment>
<keyword evidence="3 6" id="KW-1015">Disulfide bond</keyword>
<keyword evidence="2 6" id="KW-0862">Zinc</keyword>
<evidence type="ECO:0000256" key="5">
    <source>
        <dbReference type="ARBA" id="ARBA00023284"/>
    </source>
</evidence>
<sequence length="290" mass="30970">MDEVIRAVSEDGNIMILAVTTKDIAERARQVHKTTPVITAALGRTLAAASMIGHTLKDPKASVTIRINGGGPAGTIIAVSDSGGNVRGYVQNPQVELPKKPNGKLDVGGAVGTDGMLTVIRDLNMKEPYVGSVQLVSGEIAEDLTAYFYESEQTAAAVALGVLVDRDQSVLAAGGYIVQLMPGAPETVLEALERNVAATGAVTGVLKDAGAEELIRRILDGFGPKILERSPVEYRCYCSRERVLEAVSGIDQAELDDIEEKGEPIEVTCQFCDIVYKIETREILEFRQNG</sequence>
<comment type="PTM">
    <text evidence="6">Under oxidizing conditions two disulfide bonds are formed involving the reactive cysteines. Under reducing conditions zinc is bound to the reactive cysteines and the protein is inactive.</text>
</comment>
<evidence type="ECO:0000256" key="2">
    <source>
        <dbReference type="ARBA" id="ARBA00022833"/>
    </source>
</evidence>
<dbReference type="PANTHER" id="PTHR30111">
    <property type="entry name" value="33 KDA CHAPERONIN"/>
    <property type="match status" value="1"/>
</dbReference>
<accession>A0A1M5TNK7</accession>
<dbReference type="SUPFAM" id="SSF118352">
    <property type="entry name" value="HSP33 redox switch-like"/>
    <property type="match status" value="1"/>
</dbReference>
<evidence type="ECO:0000256" key="4">
    <source>
        <dbReference type="ARBA" id="ARBA00023186"/>
    </source>
</evidence>
<comment type="similarity">
    <text evidence="6">Belongs to the HSP33 family.</text>
</comment>
<proteinExistence type="inferred from homology"/>
<name>A0A1M5TNK7_9FIRM</name>
<dbReference type="HAMAP" id="MF_00117">
    <property type="entry name" value="HslO"/>
    <property type="match status" value="1"/>
</dbReference>
<dbReference type="GO" id="GO:0051082">
    <property type="term" value="F:unfolded protein binding"/>
    <property type="evidence" value="ECO:0007669"/>
    <property type="project" value="UniProtKB-UniRule"/>
</dbReference>
<reference evidence="7 8" key="1">
    <citation type="submission" date="2016-11" db="EMBL/GenBank/DDBJ databases">
        <authorList>
            <person name="Jaros S."/>
            <person name="Januszkiewicz K."/>
            <person name="Wedrychowicz H."/>
        </authorList>
    </citation>
    <scope>NUCLEOTIDE SEQUENCE [LARGE SCALE GENOMIC DNA]</scope>
    <source>
        <strain evidence="7 8">DSM 10068</strain>
    </source>
</reference>
<evidence type="ECO:0000256" key="3">
    <source>
        <dbReference type="ARBA" id="ARBA00023157"/>
    </source>
</evidence>
<gene>
    <name evidence="6" type="primary">hslO</name>
    <name evidence="7" type="ORF">SAMN02745823_00171</name>
</gene>
<feature type="disulfide bond" description="Redox-active" evidence="6">
    <location>
        <begin position="269"/>
        <end position="272"/>
    </location>
</feature>
<dbReference type="STRING" id="1123282.SAMN02745823_00171"/>
<dbReference type="GO" id="GO:0044183">
    <property type="term" value="F:protein folding chaperone"/>
    <property type="evidence" value="ECO:0007669"/>
    <property type="project" value="TreeGrafter"/>
</dbReference>
<keyword evidence="8" id="KW-1185">Reference proteome</keyword>
<dbReference type="Gene3D" id="3.90.1280.10">
    <property type="entry name" value="HSP33 redox switch-like"/>
    <property type="match status" value="1"/>
</dbReference>
<dbReference type="Gene3D" id="3.55.30.10">
    <property type="entry name" value="Hsp33 domain"/>
    <property type="match status" value="1"/>
</dbReference>
<protein>
    <recommendedName>
        <fullName evidence="6">33 kDa chaperonin</fullName>
    </recommendedName>
    <alternativeName>
        <fullName evidence="6">Heat shock protein 33 homolog</fullName>
        <shortName evidence="6">HSP33</shortName>
    </alternativeName>
</protein>
<keyword evidence="1 6" id="KW-0963">Cytoplasm</keyword>
<dbReference type="PIRSF" id="PIRSF005261">
    <property type="entry name" value="Heat_shock_Hsp33"/>
    <property type="match status" value="1"/>
</dbReference>
<dbReference type="GO" id="GO:0005737">
    <property type="term" value="C:cytoplasm"/>
    <property type="evidence" value="ECO:0007669"/>
    <property type="project" value="UniProtKB-SubCell"/>
</dbReference>
<dbReference type="SUPFAM" id="SSF64397">
    <property type="entry name" value="Hsp33 domain"/>
    <property type="match status" value="1"/>
</dbReference>
<comment type="function">
    <text evidence="6">Redox regulated molecular chaperone. Protects both thermally unfolding and oxidatively damaged proteins from irreversible aggregation. Plays an important role in the bacterial defense system toward oxidative stress.</text>
</comment>
<dbReference type="InterPro" id="IPR016153">
    <property type="entry name" value="Heat_shock_Hsp33_N"/>
</dbReference>
<evidence type="ECO:0000313" key="7">
    <source>
        <dbReference type="EMBL" id="SHH52395.1"/>
    </source>
</evidence>
<dbReference type="GO" id="GO:0042026">
    <property type="term" value="P:protein refolding"/>
    <property type="evidence" value="ECO:0007669"/>
    <property type="project" value="TreeGrafter"/>
</dbReference>
<dbReference type="EMBL" id="FQXV01000001">
    <property type="protein sequence ID" value="SHH52395.1"/>
    <property type="molecule type" value="Genomic_DNA"/>
</dbReference>
<dbReference type="InterPro" id="IPR000397">
    <property type="entry name" value="Heat_shock_Hsp33"/>
</dbReference>
<evidence type="ECO:0000256" key="1">
    <source>
        <dbReference type="ARBA" id="ARBA00022490"/>
    </source>
</evidence>
<dbReference type="Pfam" id="PF01430">
    <property type="entry name" value="HSP33"/>
    <property type="match status" value="1"/>
</dbReference>
<dbReference type="OrthoDB" id="9776534at2"/>
<feature type="disulfide bond" description="Redox-active" evidence="6">
    <location>
        <begin position="236"/>
        <end position="238"/>
    </location>
</feature>
<dbReference type="Proteomes" id="UP000183995">
    <property type="component" value="Unassembled WGS sequence"/>
</dbReference>
<dbReference type="PANTHER" id="PTHR30111:SF1">
    <property type="entry name" value="33 KDA CHAPERONIN"/>
    <property type="match status" value="1"/>
</dbReference>
<dbReference type="NCBIfam" id="NF001033">
    <property type="entry name" value="PRK00114.1"/>
    <property type="match status" value="1"/>
</dbReference>
<evidence type="ECO:0000313" key="8">
    <source>
        <dbReference type="Proteomes" id="UP000183995"/>
    </source>
</evidence>
<dbReference type="InterPro" id="IPR016154">
    <property type="entry name" value="Heat_shock_Hsp33_C"/>
</dbReference>